<sequence>MENKTFEFRTVEDFLQLNEEQFNRFLPDFIHWFAIRKAFVTKQQVAIEGTGVIAQINPEPVIKWKDDGKVGVDGYEVTIIHRREGGNDIKIRPNREVNK</sequence>
<proteinExistence type="predicted"/>
<accession>A0A1E3XKV4</accession>
<protein>
    <submittedName>
        <fullName evidence="1">Uncharacterized protein</fullName>
    </submittedName>
</protein>
<comment type="caution">
    <text evidence="1">The sequence shown here is derived from an EMBL/GenBank/DDBJ whole genome shotgun (WGS) entry which is preliminary data.</text>
</comment>
<name>A0A1E3XKV4_PASMD</name>
<organism evidence="1 2">
    <name type="scientific">Pasteurella multocida</name>
    <dbReference type="NCBI Taxonomy" id="747"/>
    <lineage>
        <taxon>Bacteria</taxon>
        <taxon>Pseudomonadati</taxon>
        <taxon>Pseudomonadota</taxon>
        <taxon>Gammaproteobacteria</taxon>
        <taxon>Pasteurellales</taxon>
        <taxon>Pasteurellaceae</taxon>
        <taxon>Pasteurella</taxon>
    </lineage>
</organism>
<reference evidence="1" key="1">
    <citation type="submission" date="2022-07" db="EMBL/GenBank/DDBJ databases">
        <title>Genome-based characterization of novel serogroup A variants of Pasteurella multocida.</title>
        <authorList>
            <person name="Prajapati A."/>
            <person name="Yogisharadhya R."/>
            <person name="Mohanty N."/>
            <person name="Chanda M."/>
            <person name="Mendem S.K."/>
            <person name="Siddaramappa S."/>
            <person name="Shivachandra S.B."/>
        </authorList>
    </citation>
    <scope>NUCLEOTIDE SEQUENCE</scope>
    <source>
        <strain evidence="1">NIVEDIPm19</strain>
    </source>
</reference>
<dbReference type="Proteomes" id="UP001145481">
    <property type="component" value="Unassembled WGS sequence"/>
</dbReference>
<dbReference type="EMBL" id="JANJHC010000008">
    <property type="protein sequence ID" value="MDA5622968.1"/>
    <property type="molecule type" value="Genomic_DNA"/>
</dbReference>
<dbReference type="RefSeq" id="WP_005755641.1">
    <property type="nucleotide sequence ID" value="NZ_CP020403.2"/>
</dbReference>
<gene>
    <name evidence="1" type="ORF">NM948_05340</name>
</gene>
<evidence type="ECO:0000313" key="1">
    <source>
        <dbReference type="EMBL" id="MDA5622968.1"/>
    </source>
</evidence>
<evidence type="ECO:0000313" key="2">
    <source>
        <dbReference type="Proteomes" id="UP001145481"/>
    </source>
</evidence>
<dbReference type="AlphaFoldDB" id="A0A1E3XKV4"/>